<evidence type="ECO:0000256" key="1">
    <source>
        <dbReference type="SAM" id="Phobius"/>
    </source>
</evidence>
<sequence>MVSGRFLRLYLRSRNIPAVVGGMVSLLVLSGWNGQWLGWTLPRVVLMFVVVLAAVLLAGSFATPSPELDAGAVVPWWRWHLGHALVGIAGCGVSLALAVFVHRHGTPGLDLAVLRDLLGFSGLALLTGASLGVRLSWTVPFVYALVVWVFSSVTAPWGRVLLWPVLSPTAEVSWWAAIGCCGMGTTLIAVRGTTPEIRQ</sequence>
<feature type="transmembrane region" description="Helical" evidence="1">
    <location>
        <begin position="113"/>
        <end position="135"/>
    </location>
</feature>
<keyword evidence="3" id="KW-1185">Reference proteome</keyword>
<name>A0A1I6Y8Z5_9ACTN</name>
<protein>
    <submittedName>
        <fullName evidence="2">Uncharacterized protein</fullName>
    </submittedName>
</protein>
<keyword evidence="1" id="KW-0472">Membrane</keyword>
<reference evidence="3" key="1">
    <citation type="submission" date="2016-10" db="EMBL/GenBank/DDBJ databases">
        <authorList>
            <person name="Varghese N."/>
            <person name="Submissions S."/>
        </authorList>
    </citation>
    <scope>NUCLEOTIDE SEQUENCE [LARGE SCALE GENOMIC DNA]</scope>
    <source>
        <strain evidence="3">DSM 45501</strain>
    </source>
</reference>
<dbReference type="AlphaFoldDB" id="A0A1I6Y8Z5"/>
<accession>A0A1I6Y8Z5</accession>
<dbReference type="STRING" id="995060.SAMN04487904_102287"/>
<organism evidence="2 3">
    <name type="scientific">Actinopolyspora righensis</name>
    <dbReference type="NCBI Taxonomy" id="995060"/>
    <lineage>
        <taxon>Bacteria</taxon>
        <taxon>Bacillati</taxon>
        <taxon>Actinomycetota</taxon>
        <taxon>Actinomycetes</taxon>
        <taxon>Actinopolysporales</taxon>
        <taxon>Actinopolysporaceae</taxon>
        <taxon>Actinopolyspora</taxon>
        <taxon>Actinopolyspora alba group</taxon>
    </lineage>
</organism>
<feature type="transmembrane region" description="Helical" evidence="1">
    <location>
        <begin position="174"/>
        <end position="193"/>
    </location>
</feature>
<dbReference type="EMBL" id="FPAT01000002">
    <property type="protein sequence ID" value="SFT46604.1"/>
    <property type="molecule type" value="Genomic_DNA"/>
</dbReference>
<feature type="transmembrane region" description="Helical" evidence="1">
    <location>
        <begin position="82"/>
        <end position="101"/>
    </location>
</feature>
<evidence type="ECO:0000313" key="2">
    <source>
        <dbReference type="EMBL" id="SFT46604.1"/>
    </source>
</evidence>
<gene>
    <name evidence="2" type="ORF">SAMN04487904_102287</name>
</gene>
<keyword evidence="1" id="KW-1133">Transmembrane helix</keyword>
<evidence type="ECO:0000313" key="3">
    <source>
        <dbReference type="Proteomes" id="UP000199165"/>
    </source>
</evidence>
<feature type="transmembrane region" description="Helical" evidence="1">
    <location>
        <begin position="141"/>
        <end position="162"/>
    </location>
</feature>
<keyword evidence="1" id="KW-0812">Transmembrane</keyword>
<feature type="transmembrane region" description="Helical" evidence="1">
    <location>
        <begin position="44"/>
        <end position="62"/>
    </location>
</feature>
<feature type="transmembrane region" description="Helical" evidence="1">
    <location>
        <begin position="15"/>
        <end position="32"/>
    </location>
</feature>
<dbReference type="Proteomes" id="UP000199165">
    <property type="component" value="Unassembled WGS sequence"/>
</dbReference>
<proteinExistence type="predicted"/>